<keyword evidence="2" id="KW-1133">Transmembrane helix</keyword>
<proteinExistence type="predicted"/>
<accession>A0A4Q9PCT4</accession>
<feature type="compositionally biased region" description="Low complexity" evidence="1">
    <location>
        <begin position="253"/>
        <end position="268"/>
    </location>
</feature>
<keyword evidence="2" id="KW-0812">Transmembrane</keyword>
<keyword evidence="2" id="KW-0472">Membrane</keyword>
<sequence>MARVSGPMGKRDLRRGGFPRTSILAQGFGHPVGTPDPPSNNVQRADLQVPVNTIVATTLFTSSILLTGSTSAFACAYTDPPSFLPASDAAASLEDHASLSLYRPPQRHQFKATTPTAADAPSSYPNLLSRTQSAGRTEAHEPMLDERLRICDCSWMYAGVGPRSATARAMKAGKRRIVLAHCPAANARRGTAHAAGMQSAQCTSWAAPYPPAQNTYLALDMHCSQHIILGILCPDTKEPFMDDCKSARDNRTSSQTQQGGLQGWQSGSRTTGSAGPDGLARRRPSPSPICCDLWLQVLFFLTFFVLVVVVTCARQPNPNYVGICASRRAVPQSESVRFSKMGAKKCTKTDSVIGIQCPDCAHSMSLSSMSGYDSYHPVQLELEPAIVVLKAVIARELEGEEPLSPPVALKAAIYEPYCENFDHMLKLFLHKNPIISMVGVNALTDPLHVLLRSAMQRRRSGRRRASCGEYTPKTPESFSPRKVIHLPLTYVYVVLLPSGKGDTHFLANCCRLMYMIKIIIRQLIVAAFLGWWLLETNVMRSEYEAERKREGGDGE</sequence>
<feature type="region of interest" description="Disordered" evidence="1">
    <location>
        <begin position="244"/>
        <end position="281"/>
    </location>
</feature>
<keyword evidence="4" id="KW-1185">Reference proteome</keyword>
<feature type="compositionally biased region" description="Low complexity" evidence="1">
    <location>
        <begin position="112"/>
        <end position="121"/>
    </location>
</feature>
<feature type="transmembrane region" description="Helical" evidence="2">
    <location>
        <begin position="514"/>
        <end position="534"/>
    </location>
</feature>
<protein>
    <submittedName>
        <fullName evidence="3">Uncharacterized protein</fullName>
    </submittedName>
</protein>
<reference evidence="3 4" key="1">
    <citation type="submission" date="2019-01" db="EMBL/GenBank/DDBJ databases">
        <title>Draft genome sequences of three monokaryotic isolates of the white-rot basidiomycete fungus Dichomitus squalens.</title>
        <authorList>
            <consortium name="DOE Joint Genome Institute"/>
            <person name="Lopez S.C."/>
            <person name="Andreopoulos B."/>
            <person name="Pangilinan J."/>
            <person name="Lipzen A."/>
            <person name="Riley R."/>
            <person name="Ahrendt S."/>
            <person name="Ng V."/>
            <person name="Barry K."/>
            <person name="Daum C."/>
            <person name="Grigoriev I.V."/>
            <person name="Hilden K.S."/>
            <person name="Makela M.R."/>
            <person name="de Vries R.P."/>
        </authorList>
    </citation>
    <scope>NUCLEOTIDE SEQUENCE [LARGE SCALE GENOMIC DNA]</scope>
    <source>
        <strain evidence="3 4">CBS 464.89</strain>
    </source>
</reference>
<feature type="region of interest" description="Disordered" evidence="1">
    <location>
        <begin position="104"/>
        <end position="140"/>
    </location>
</feature>
<name>A0A4Q9PCT4_9APHY</name>
<evidence type="ECO:0000313" key="4">
    <source>
        <dbReference type="Proteomes" id="UP000292082"/>
    </source>
</evidence>
<gene>
    <name evidence="3" type="ORF">BD310DRAFT_910099</name>
</gene>
<feature type="transmembrane region" description="Helical" evidence="2">
    <location>
        <begin position="293"/>
        <end position="313"/>
    </location>
</feature>
<evidence type="ECO:0000313" key="3">
    <source>
        <dbReference type="EMBL" id="TBU52428.1"/>
    </source>
</evidence>
<feature type="compositionally biased region" description="Polar residues" evidence="1">
    <location>
        <begin position="123"/>
        <end position="135"/>
    </location>
</feature>
<dbReference type="Proteomes" id="UP000292082">
    <property type="component" value="Unassembled WGS sequence"/>
</dbReference>
<evidence type="ECO:0000256" key="2">
    <source>
        <dbReference type="SAM" id="Phobius"/>
    </source>
</evidence>
<dbReference type="AlphaFoldDB" id="A0A4Q9PCT4"/>
<evidence type="ECO:0000256" key="1">
    <source>
        <dbReference type="SAM" id="MobiDB-lite"/>
    </source>
</evidence>
<dbReference type="EMBL" id="ML145251">
    <property type="protein sequence ID" value="TBU52428.1"/>
    <property type="molecule type" value="Genomic_DNA"/>
</dbReference>
<organism evidence="3 4">
    <name type="scientific">Dichomitus squalens</name>
    <dbReference type="NCBI Taxonomy" id="114155"/>
    <lineage>
        <taxon>Eukaryota</taxon>
        <taxon>Fungi</taxon>
        <taxon>Dikarya</taxon>
        <taxon>Basidiomycota</taxon>
        <taxon>Agaricomycotina</taxon>
        <taxon>Agaricomycetes</taxon>
        <taxon>Polyporales</taxon>
        <taxon>Polyporaceae</taxon>
        <taxon>Dichomitus</taxon>
    </lineage>
</organism>